<feature type="compositionally biased region" description="Basic and acidic residues" evidence="1">
    <location>
        <begin position="840"/>
        <end position="863"/>
    </location>
</feature>
<gene>
    <name evidence="3" type="ORF">AMK59_1482</name>
</gene>
<dbReference type="PANTHER" id="PTHR23175:SF23">
    <property type="entry name" value="PDZ DOMAIN-CONTAINING PROTEIN"/>
    <property type="match status" value="1"/>
</dbReference>
<dbReference type="InterPro" id="IPR011993">
    <property type="entry name" value="PH-like_dom_sf"/>
</dbReference>
<protein>
    <submittedName>
        <fullName evidence="3">PDZ domain-containing protein</fullName>
    </submittedName>
</protein>
<feature type="compositionally biased region" description="Polar residues" evidence="1">
    <location>
        <begin position="135"/>
        <end position="153"/>
    </location>
</feature>
<dbReference type="SMART" id="SM00228">
    <property type="entry name" value="PDZ"/>
    <property type="match status" value="1"/>
</dbReference>
<comment type="caution">
    <text evidence="3">The sequence shown here is derived from an EMBL/GenBank/DDBJ whole genome shotgun (WGS) entry which is preliminary data.</text>
</comment>
<reference evidence="3 4" key="1">
    <citation type="submission" date="2015-09" db="EMBL/GenBank/DDBJ databases">
        <title>Draft genome of the scarab beetle Oryctes borbonicus.</title>
        <authorList>
            <person name="Meyer J.M."/>
            <person name="Markov G.V."/>
            <person name="Baskaran P."/>
            <person name="Herrmann M."/>
            <person name="Sommer R.J."/>
            <person name="Roedelsperger C."/>
        </authorList>
    </citation>
    <scope>NUCLEOTIDE SEQUENCE [LARGE SCALE GENOMIC DNA]</scope>
    <source>
        <strain evidence="3">OB123</strain>
        <tissue evidence="3">Whole animal</tissue>
    </source>
</reference>
<feature type="region of interest" description="Disordered" evidence="1">
    <location>
        <begin position="135"/>
        <end position="157"/>
    </location>
</feature>
<evidence type="ECO:0000313" key="3">
    <source>
        <dbReference type="EMBL" id="KRT85820.1"/>
    </source>
</evidence>
<evidence type="ECO:0000256" key="1">
    <source>
        <dbReference type="SAM" id="MobiDB-lite"/>
    </source>
</evidence>
<feature type="region of interest" description="Disordered" evidence="1">
    <location>
        <begin position="552"/>
        <end position="599"/>
    </location>
</feature>
<dbReference type="InterPro" id="IPR001478">
    <property type="entry name" value="PDZ"/>
</dbReference>
<feature type="compositionally biased region" description="Polar residues" evidence="1">
    <location>
        <begin position="590"/>
        <end position="599"/>
    </location>
</feature>
<dbReference type="SUPFAM" id="SSF50156">
    <property type="entry name" value="PDZ domain-like"/>
    <property type="match status" value="1"/>
</dbReference>
<feature type="compositionally biased region" description="Basic and acidic residues" evidence="1">
    <location>
        <begin position="421"/>
        <end position="431"/>
    </location>
</feature>
<proteinExistence type="predicted"/>
<dbReference type="PROSITE" id="PS50106">
    <property type="entry name" value="PDZ"/>
    <property type="match status" value="1"/>
</dbReference>
<dbReference type="Proteomes" id="UP000051574">
    <property type="component" value="Unassembled WGS sequence"/>
</dbReference>
<sequence>MQTRAGIVNVPRGSRGPRSLYIARRDDSFGFTLRHFIVYPPDSSEFSGRNAPTGGQLQPMETIFVKQVVEGGPAEQAGLKKGDRLVAVNGLPVTDKPYSEVIQYIQRSPEYLHLLVISKEEDILQKYYTEFAYNPATNQQPRQPQQAEKTSTFPRKGSEIQADAISWRSLQNQNYQSLEYGKLKPKHPKEQHSADNILNSREYLRNQRSFDAIQTPPYRQAPGAVHLHEAYHRSRAQPQVPSNKKMGRRASEGSAFADKDIYSNCVVNQSNEMVVGDNPKMQKNQYASEPMPHPQHHPSLALAGCRLSLDAGRRDSASSLTSSLADGSKDSLSSFDSSSTVTGQELDNPVMSRIIKSFQQKEQFLNANNNNNNVHEQQSIQREFYGRPRKLEKQVWPPPEVRQDSPSRAASKPTHQNFQRVKNDIDSERDYALASGGAGGNTPPQQKIAASPKDWHHMSVYKVPEAAEAPPDLENTQQINGAAVNLEVEDKRSAPPPGLQIVSTRAKQFESGRSLPDDDPIMRDRMSYHRSELARLSAKKVVPNVTVRAREFETRNMEPKRDTSTSSTNSAVVLRKTHRDSRSLDSSDSTNVGSTGSINSISEHHYLPRLSGNITVPIGSKYLHVPPPKEYQESSEDISNVVDNLPTRIRIRSNSADSWMGSKLEDNESFGNSIDVITKEDRSLQEAMDVSPTPTNRNAGNLSPLIPESVEQMNLATPPPVSAMPSVPVQKSPVRPTQLDLAGAPKRPARHLRPPSETLDMLQPPQSLSPALEDRPVVVRRNKNNTNIADEERAMRRESYLKATEVGRMHLDGDFSDLDASSQVLRSSSGSGASSSSVSLEKEKRPGSPSDKEKQSIVKEGHLHCKITEIDGKRATDRSWKQIWIVLKG</sequence>
<feature type="region of interest" description="Disordered" evidence="1">
    <location>
        <begin position="234"/>
        <end position="254"/>
    </location>
</feature>
<evidence type="ECO:0000313" key="4">
    <source>
        <dbReference type="Proteomes" id="UP000051574"/>
    </source>
</evidence>
<dbReference type="EMBL" id="LJIG01001120">
    <property type="protein sequence ID" value="KRT85820.1"/>
    <property type="molecule type" value="Genomic_DNA"/>
</dbReference>
<feature type="region of interest" description="Disordered" evidence="1">
    <location>
        <begin position="273"/>
        <end position="299"/>
    </location>
</feature>
<dbReference type="OrthoDB" id="6281275at2759"/>
<keyword evidence="4" id="KW-1185">Reference proteome</keyword>
<dbReference type="Pfam" id="PF17820">
    <property type="entry name" value="PDZ_6"/>
    <property type="match status" value="1"/>
</dbReference>
<accession>A0A0T6BEQ1</accession>
<feature type="region of interest" description="Disordered" evidence="1">
    <location>
        <begin position="318"/>
        <end position="344"/>
    </location>
</feature>
<feature type="region of interest" description="Disordered" evidence="1">
    <location>
        <begin position="822"/>
        <end position="863"/>
    </location>
</feature>
<organism evidence="3 4">
    <name type="scientific">Oryctes borbonicus</name>
    <dbReference type="NCBI Taxonomy" id="1629725"/>
    <lineage>
        <taxon>Eukaryota</taxon>
        <taxon>Metazoa</taxon>
        <taxon>Ecdysozoa</taxon>
        <taxon>Arthropoda</taxon>
        <taxon>Hexapoda</taxon>
        <taxon>Insecta</taxon>
        <taxon>Pterygota</taxon>
        <taxon>Neoptera</taxon>
        <taxon>Endopterygota</taxon>
        <taxon>Coleoptera</taxon>
        <taxon>Polyphaga</taxon>
        <taxon>Scarabaeiformia</taxon>
        <taxon>Scarabaeidae</taxon>
        <taxon>Dynastinae</taxon>
        <taxon>Oryctes</taxon>
    </lineage>
</organism>
<dbReference type="Gene3D" id="2.30.29.30">
    <property type="entry name" value="Pleckstrin-homology domain (PH domain)/Phosphotyrosine-binding domain (PTB)"/>
    <property type="match status" value="1"/>
</dbReference>
<feature type="compositionally biased region" description="Polar residues" evidence="1">
    <location>
        <begin position="404"/>
        <end position="420"/>
    </location>
</feature>
<dbReference type="AlphaFoldDB" id="A0A0T6BEQ1"/>
<feature type="compositionally biased region" description="Basic and acidic residues" evidence="1">
    <location>
        <begin position="552"/>
        <end position="563"/>
    </location>
</feature>
<dbReference type="InterPro" id="IPR036034">
    <property type="entry name" value="PDZ_sf"/>
</dbReference>
<name>A0A0T6BEQ1_9SCAR</name>
<feature type="compositionally biased region" description="Low complexity" evidence="1">
    <location>
        <begin position="822"/>
        <end position="839"/>
    </location>
</feature>
<dbReference type="Gene3D" id="2.30.42.10">
    <property type="match status" value="1"/>
</dbReference>
<feature type="domain" description="PDZ" evidence="2">
    <location>
        <begin position="7"/>
        <end position="120"/>
    </location>
</feature>
<dbReference type="PANTHER" id="PTHR23175">
    <property type="entry name" value="PDZ DOMAIN-CONTAINING PROTEIN"/>
    <property type="match status" value="1"/>
</dbReference>
<feature type="non-terminal residue" evidence="3">
    <location>
        <position position="889"/>
    </location>
</feature>
<dbReference type="InterPro" id="IPR041489">
    <property type="entry name" value="PDZ_6"/>
</dbReference>
<feature type="compositionally biased region" description="Low complexity" evidence="1">
    <location>
        <begin position="318"/>
        <end position="339"/>
    </location>
</feature>
<evidence type="ECO:0000259" key="2">
    <source>
        <dbReference type="PROSITE" id="PS50106"/>
    </source>
</evidence>
<feature type="region of interest" description="Disordered" evidence="1">
    <location>
        <begin position="739"/>
        <end position="791"/>
    </location>
</feature>
<feature type="region of interest" description="Disordered" evidence="1">
    <location>
        <begin position="394"/>
        <end position="454"/>
    </location>
</feature>